<feature type="chain" id="PRO_5020827956" description="DUF7492 domain-containing protein" evidence="1">
    <location>
        <begin position="22"/>
        <end position="260"/>
    </location>
</feature>
<evidence type="ECO:0000256" key="1">
    <source>
        <dbReference type="SAM" id="SignalP"/>
    </source>
</evidence>
<feature type="signal peptide" evidence="1">
    <location>
        <begin position="1"/>
        <end position="21"/>
    </location>
</feature>
<name>A0A4S2N7R1_9PEZI</name>
<dbReference type="Pfam" id="PF24320">
    <property type="entry name" value="DUF7492"/>
    <property type="match status" value="1"/>
</dbReference>
<accession>A0A4S2N7R1</accession>
<dbReference type="OrthoDB" id="64281at2759"/>
<evidence type="ECO:0000259" key="2">
    <source>
        <dbReference type="Pfam" id="PF24320"/>
    </source>
</evidence>
<evidence type="ECO:0000313" key="3">
    <source>
        <dbReference type="EMBL" id="TGZ85184.1"/>
    </source>
</evidence>
<dbReference type="InParanoid" id="A0A4S2N7R1"/>
<dbReference type="Proteomes" id="UP000298138">
    <property type="component" value="Unassembled WGS sequence"/>
</dbReference>
<keyword evidence="4" id="KW-1185">Reference proteome</keyword>
<dbReference type="InterPro" id="IPR055915">
    <property type="entry name" value="DUF7492"/>
</dbReference>
<keyword evidence="1" id="KW-0732">Signal</keyword>
<evidence type="ECO:0000313" key="4">
    <source>
        <dbReference type="Proteomes" id="UP000298138"/>
    </source>
</evidence>
<proteinExistence type="predicted"/>
<reference evidence="3 4" key="1">
    <citation type="submission" date="2019-04" db="EMBL/GenBank/DDBJ databases">
        <title>Comparative genomics and transcriptomics to analyze fruiting body development in filamentous ascomycetes.</title>
        <authorList>
            <consortium name="DOE Joint Genome Institute"/>
            <person name="Lutkenhaus R."/>
            <person name="Traeger S."/>
            <person name="Breuer J."/>
            <person name="Kuo A."/>
            <person name="Lipzen A."/>
            <person name="Pangilinan J."/>
            <person name="Dilworth D."/>
            <person name="Sandor L."/>
            <person name="Poggeler S."/>
            <person name="Barry K."/>
            <person name="Grigoriev I.V."/>
            <person name="Nowrousian M."/>
        </authorList>
    </citation>
    <scope>NUCLEOTIDE SEQUENCE [LARGE SCALE GENOMIC DNA]</scope>
    <source>
        <strain evidence="3 4">CBS 389.68</strain>
    </source>
</reference>
<organism evidence="3 4">
    <name type="scientific">Ascodesmis nigricans</name>
    <dbReference type="NCBI Taxonomy" id="341454"/>
    <lineage>
        <taxon>Eukaryota</taxon>
        <taxon>Fungi</taxon>
        <taxon>Dikarya</taxon>
        <taxon>Ascomycota</taxon>
        <taxon>Pezizomycotina</taxon>
        <taxon>Pezizomycetes</taxon>
        <taxon>Pezizales</taxon>
        <taxon>Ascodesmidaceae</taxon>
        <taxon>Ascodesmis</taxon>
    </lineage>
</organism>
<gene>
    <name evidence="3" type="ORF">EX30DRAFT_392554</name>
</gene>
<sequence length="260" mass="28849">MRITTAFTTAVFTALFSTVNSHSWVSQVQLVSGDGAGTLGYSRYYRGHIDDNETIKHLNPALNTYVCKDFTQGRVADSDKTTPQGTAYPILDASPGDRIALFWKDNGHVTLDSNLFKAPTATPGNVTVYGTTTERKLTLTEVVKWEKNGGKDGRLLTIAPYDDGSCAEDNQSKIALERGVDGQSKDCRMYVTIPEDVGSEKYYTLYWVWDFSMKTGTRTTEWYTSCIDIAIKDKSKAKSGGAPAKKKRELGYSAKFRVRE</sequence>
<dbReference type="AlphaFoldDB" id="A0A4S2N7R1"/>
<dbReference type="EMBL" id="ML220112">
    <property type="protein sequence ID" value="TGZ85184.1"/>
    <property type="molecule type" value="Genomic_DNA"/>
</dbReference>
<feature type="domain" description="DUF7492" evidence="2">
    <location>
        <begin position="19"/>
        <end position="239"/>
    </location>
</feature>
<protein>
    <recommendedName>
        <fullName evidence="2">DUF7492 domain-containing protein</fullName>
    </recommendedName>
</protein>